<keyword evidence="3 6" id="KW-0812">Transmembrane</keyword>
<evidence type="ECO:0000256" key="1">
    <source>
        <dbReference type="ARBA" id="ARBA00004651"/>
    </source>
</evidence>
<keyword evidence="2" id="KW-1003">Cell membrane</keyword>
<name>A0A080M1H5_9PROT</name>
<dbReference type="InterPro" id="IPR017039">
    <property type="entry name" value="Virul_fac_BrkB"/>
</dbReference>
<dbReference type="AlphaFoldDB" id="A0A080M1H5"/>
<proteinExistence type="predicted"/>
<keyword evidence="5 6" id="KW-0472">Membrane</keyword>
<accession>A0A080M1H5</accession>
<dbReference type="PANTHER" id="PTHR30213:SF1">
    <property type="entry name" value="INNER MEMBRANE PROTEIN YHJD"/>
    <property type="match status" value="1"/>
</dbReference>
<reference evidence="7 8" key="1">
    <citation type="submission" date="2014-02" db="EMBL/GenBank/DDBJ databases">
        <title>Expanding our view of genomic diversity in Candidatus Accumulibacter clades.</title>
        <authorList>
            <person name="Skennerton C.T."/>
            <person name="Barr J.J."/>
            <person name="Slater F.R."/>
            <person name="Bond P.L."/>
            <person name="Tyson G.W."/>
        </authorList>
    </citation>
    <scope>NUCLEOTIDE SEQUENCE [LARGE SCALE GENOMIC DNA]</scope>
    <source>
        <strain evidence="8">BA-91</strain>
    </source>
</reference>
<dbReference type="EMBL" id="JDVG02000091">
    <property type="protein sequence ID" value="KFB74145.1"/>
    <property type="molecule type" value="Genomic_DNA"/>
</dbReference>
<feature type="transmembrane region" description="Helical" evidence="6">
    <location>
        <begin position="78"/>
        <end position="96"/>
    </location>
</feature>
<evidence type="ECO:0000256" key="5">
    <source>
        <dbReference type="ARBA" id="ARBA00023136"/>
    </source>
</evidence>
<gene>
    <name evidence="7" type="ORF">AW09_000560</name>
</gene>
<dbReference type="PANTHER" id="PTHR30213">
    <property type="entry name" value="INNER MEMBRANE PROTEIN YHJD"/>
    <property type="match status" value="1"/>
</dbReference>
<feature type="transmembrane region" description="Helical" evidence="6">
    <location>
        <begin position="32"/>
        <end position="58"/>
    </location>
</feature>
<comment type="caution">
    <text evidence="7">The sequence shown here is derived from an EMBL/GenBank/DDBJ whole genome shotgun (WGS) entry which is preliminary data.</text>
</comment>
<evidence type="ECO:0000256" key="6">
    <source>
        <dbReference type="SAM" id="Phobius"/>
    </source>
</evidence>
<evidence type="ECO:0000313" key="8">
    <source>
        <dbReference type="Proteomes" id="UP000020077"/>
    </source>
</evidence>
<dbReference type="Proteomes" id="UP000020077">
    <property type="component" value="Unassembled WGS sequence"/>
</dbReference>
<dbReference type="Pfam" id="PF03631">
    <property type="entry name" value="Virul_fac_BrkB"/>
    <property type="match status" value="1"/>
</dbReference>
<keyword evidence="4 6" id="KW-1133">Transmembrane helix</keyword>
<sequence length="128" mass="14422">MFGELQSDLDRIWRVPAAATENGLWTLLRKRLLSFGLVLGLGFLLLVSLIVSAAIAAFEKLWDGFFAGWEALLHALDFSISFAITTVLFAMIYKFMPRARIAWRDVWVGAEFTWVYAHEHGSKVAQTG</sequence>
<organism evidence="7 8">
    <name type="scientific">Candidatus Accumulibacter phosphatis</name>
    <dbReference type="NCBI Taxonomy" id="327160"/>
    <lineage>
        <taxon>Bacteria</taxon>
        <taxon>Pseudomonadati</taxon>
        <taxon>Pseudomonadota</taxon>
        <taxon>Betaproteobacteria</taxon>
        <taxon>Candidatus Accumulibacter</taxon>
    </lineage>
</organism>
<evidence type="ECO:0000256" key="3">
    <source>
        <dbReference type="ARBA" id="ARBA00022692"/>
    </source>
</evidence>
<evidence type="ECO:0000313" key="7">
    <source>
        <dbReference type="EMBL" id="KFB74145.1"/>
    </source>
</evidence>
<evidence type="ECO:0000256" key="4">
    <source>
        <dbReference type="ARBA" id="ARBA00022989"/>
    </source>
</evidence>
<evidence type="ECO:0000256" key="2">
    <source>
        <dbReference type="ARBA" id="ARBA00022475"/>
    </source>
</evidence>
<comment type="subcellular location">
    <subcellularLocation>
        <location evidence="1">Cell membrane</location>
        <topology evidence="1">Multi-pass membrane protein</topology>
    </subcellularLocation>
</comment>
<protein>
    <submittedName>
        <fullName evidence="7">Ribonuclease BN-like family protein</fullName>
    </submittedName>
</protein>
<dbReference type="GO" id="GO:0005886">
    <property type="term" value="C:plasma membrane"/>
    <property type="evidence" value="ECO:0007669"/>
    <property type="project" value="UniProtKB-SubCell"/>
</dbReference>